<evidence type="ECO:0000256" key="2">
    <source>
        <dbReference type="ARBA" id="ARBA00023015"/>
    </source>
</evidence>
<dbReference type="InterPro" id="IPR047167">
    <property type="entry name" value="NFE2-like"/>
</dbReference>
<dbReference type="PROSITE" id="PS50217">
    <property type="entry name" value="BZIP"/>
    <property type="match status" value="1"/>
</dbReference>
<dbReference type="InterPro" id="IPR004826">
    <property type="entry name" value="bZIP_Maf"/>
</dbReference>
<dbReference type="STRING" id="75743.A0A401QIE2"/>
<feature type="compositionally biased region" description="Pro residues" evidence="7">
    <location>
        <begin position="1"/>
        <end position="12"/>
    </location>
</feature>
<feature type="compositionally biased region" description="Basic and acidic residues" evidence="7">
    <location>
        <begin position="20"/>
        <end position="30"/>
    </location>
</feature>
<dbReference type="PANTHER" id="PTHR24411:SF26">
    <property type="entry name" value="TRANSCRIPTION FACTOR NF-E2 45 KDA SUBUNIT"/>
    <property type="match status" value="1"/>
</dbReference>
<keyword evidence="5" id="KW-0804">Transcription</keyword>
<evidence type="ECO:0000256" key="5">
    <source>
        <dbReference type="ARBA" id="ARBA00023163"/>
    </source>
</evidence>
<organism evidence="9 10">
    <name type="scientific">Scyliorhinus torazame</name>
    <name type="common">Cloudy catshark</name>
    <name type="synonym">Catulus torazame</name>
    <dbReference type="NCBI Taxonomy" id="75743"/>
    <lineage>
        <taxon>Eukaryota</taxon>
        <taxon>Metazoa</taxon>
        <taxon>Chordata</taxon>
        <taxon>Craniata</taxon>
        <taxon>Vertebrata</taxon>
        <taxon>Chondrichthyes</taxon>
        <taxon>Elasmobranchii</taxon>
        <taxon>Galeomorphii</taxon>
        <taxon>Galeoidea</taxon>
        <taxon>Carcharhiniformes</taxon>
        <taxon>Scyliorhinidae</taxon>
        <taxon>Scyliorhinus</taxon>
    </lineage>
</organism>
<evidence type="ECO:0000313" key="10">
    <source>
        <dbReference type="Proteomes" id="UP000288216"/>
    </source>
</evidence>
<dbReference type="OrthoDB" id="7458135at2759"/>
<evidence type="ECO:0000256" key="4">
    <source>
        <dbReference type="ARBA" id="ARBA00023159"/>
    </source>
</evidence>
<dbReference type="GO" id="GO:0000981">
    <property type="term" value="F:DNA-binding transcription factor activity, RNA polymerase II-specific"/>
    <property type="evidence" value="ECO:0007669"/>
    <property type="project" value="TreeGrafter"/>
</dbReference>
<dbReference type="GO" id="GO:0000978">
    <property type="term" value="F:RNA polymerase II cis-regulatory region sequence-specific DNA binding"/>
    <property type="evidence" value="ECO:0007669"/>
    <property type="project" value="InterPro"/>
</dbReference>
<gene>
    <name evidence="9" type="ORF">scyTo_0025783</name>
</gene>
<evidence type="ECO:0000259" key="8">
    <source>
        <dbReference type="PROSITE" id="PS50217"/>
    </source>
</evidence>
<dbReference type="Gene3D" id="1.10.880.10">
    <property type="entry name" value="Transcription factor, Skn-1-like, DNA-binding domain"/>
    <property type="match status" value="1"/>
</dbReference>
<name>A0A401QIE2_SCYTO</name>
<sequence>MPAPLLGPPPAPGGLGGPRGKRESSTRDARRAQALRIPLATEAIVNLPVDDFNELVSRHRLSEQQLALARDIRRRGKNKVAAQNCRQRKLENVARLEGELGGLRAERQRLAGEREEVGRQLRQAERRVAELARQVFAALRDPQDRPYSPDEFSLRQTPDGGVYLEPCGAGGREGDD</sequence>
<dbReference type="Pfam" id="PF03131">
    <property type="entry name" value="bZIP_Maf"/>
    <property type="match status" value="1"/>
</dbReference>
<dbReference type="EMBL" id="BFAA01126043">
    <property type="protein sequence ID" value="GCB85116.1"/>
    <property type="molecule type" value="Genomic_DNA"/>
</dbReference>
<keyword evidence="3" id="KW-0238">DNA-binding</keyword>
<dbReference type="PANTHER" id="PTHR24411">
    <property type="entry name" value="NUCLEAR FACTOR ERYTHROID 2-RELATED FACTOR"/>
    <property type="match status" value="1"/>
</dbReference>
<reference evidence="9 10" key="1">
    <citation type="journal article" date="2018" name="Nat. Ecol. Evol.">
        <title>Shark genomes provide insights into elasmobranch evolution and the origin of vertebrates.</title>
        <authorList>
            <person name="Hara Y"/>
            <person name="Yamaguchi K"/>
            <person name="Onimaru K"/>
            <person name="Kadota M"/>
            <person name="Koyanagi M"/>
            <person name="Keeley SD"/>
            <person name="Tatsumi K"/>
            <person name="Tanaka K"/>
            <person name="Motone F"/>
            <person name="Kageyama Y"/>
            <person name="Nozu R"/>
            <person name="Adachi N"/>
            <person name="Nishimura O"/>
            <person name="Nakagawa R"/>
            <person name="Tanegashima C"/>
            <person name="Kiyatake I"/>
            <person name="Matsumoto R"/>
            <person name="Murakumo K"/>
            <person name="Nishida K"/>
            <person name="Terakita A"/>
            <person name="Kuratani S"/>
            <person name="Sato K"/>
            <person name="Hyodo S Kuraku.S."/>
        </authorList>
    </citation>
    <scope>NUCLEOTIDE SEQUENCE [LARGE SCALE GENOMIC DNA]</scope>
</reference>
<evidence type="ECO:0000256" key="6">
    <source>
        <dbReference type="ARBA" id="ARBA00023242"/>
    </source>
</evidence>
<keyword evidence="4" id="KW-0010">Activator</keyword>
<evidence type="ECO:0000256" key="3">
    <source>
        <dbReference type="ARBA" id="ARBA00023125"/>
    </source>
</evidence>
<accession>A0A401QIE2</accession>
<dbReference type="AlphaFoldDB" id="A0A401QIE2"/>
<feature type="region of interest" description="Disordered" evidence="7">
    <location>
        <begin position="140"/>
        <end position="176"/>
    </location>
</feature>
<feature type="domain" description="BZIP" evidence="8">
    <location>
        <begin position="68"/>
        <end position="131"/>
    </location>
</feature>
<dbReference type="GO" id="GO:0005634">
    <property type="term" value="C:nucleus"/>
    <property type="evidence" value="ECO:0007669"/>
    <property type="project" value="TreeGrafter"/>
</dbReference>
<dbReference type="SMART" id="SM00338">
    <property type="entry name" value="BRLZ"/>
    <property type="match status" value="1"/>
</dbReference>
<proteinExistence type="inferred from homology"/>
<dbReference type="InterPro" id="IPR004827">
    <property type="entry name" value="bZIP"/>
</dbReference>
<dbReference type="SUPFAM" id="SSF47454">
    <property type="entry name" value="A DNA-binding domain in eukaryotic transcription factors"/>
    <property type="match status" value="1"/>
</dbReference>
<dbReference type="PROSITE" id="PS00036">
    <property type="entry name" value="BZIP_BASIC"/>
    <property type="match status" value="1"/>
</dbReference>
<feature type="region of interest" description="Disordered" evidence="7">
    <location>
        <begin position="1"/>
        <end position="30"/>
    </location>
</feature>
<comment type="similarity">
    <text evidence="1">Belongs to the bZIP family. CNC subfamily.</text>
</comment>
<evidence type="ECO:0000313" key="9">
    <source>
        <dbReference type="EMBL" id="GCB85116.1"/>
    </source>
</evidence>
<dbReference type="Proteomes" id="UP000288216">
    <property type="component" value="Unassembled WGS sequence"/>
</dbReference>
<protein>
    <recommendedName>
        <fullName evidence="8">BZIP domain-containing protein</fullName>
    </recommendedName>
</protein>
<keyword evidence="10" id="KW-1185">Reference proteome</keyword>
<evidence type="ECO:0000256" key="7">
    <source>
        <dbReference type="SAM" id="MobiDB-lite"/>
    </source>
</evidence>
<dbReference type="InterPro" id="IPR008917">
    <property type="entry name" value="TF_DNA-bd_sf"/>
</dbReference>
<keyword evidence="6" id="KW-0539">Nucleus</keyword>
<evidence type="ECO:0000256" key="1">
    <source>
        <dbReference type="ARBA" id="ARBA00008157"/>
    </source>
</evidence>
<keyword evidence="2" id="KW-0805">Transcription regulation</keyword>
<dbReference type="OMA" id="GVYLEPC"/>
<comment type="caution">
    <text evidence="9">The sequence shown here is derived from an EMBL/GenBank/DDBJ whole genome shotgun (WGS) entry which is preliminary data.</text>
</comment>